<protein>
    <submittedName>
        <fullName evidence="1">Uncharacterized protein</fullName>
    </submittedName>
</protein>
<reference evidence="1" key="1">
    <citation type="submission" date="2020-05" db="EMBL/GenBank/DDBJ databases">
        <title>Large-scale comparative analyses of tick genomes elucidate their genetic diversity and vector capacities.</title>
        <authorList>
            <person name="Jia N."/>
            <person name="Wang J."/>
            <person name="Shi W."/>
            <person name="Du L."/>
            <person name="Sun Y."/>
            <person name="Zhan W."/>
            <person name="Jiang J."/>
            <person name="Wang Q."/>
            <person name="Zhang B."/>
            <person name="Ji P."/>
            <person name="Sakyi L.B."/>
            <person name="Cui X."/>
            <person name="Yuan T."/>
            <person name="Jiang B."/>
            <person name="Yang W."/>
            <person name="Lam T.T.-Y."/>
            <person name="Chang Q."/>
            <person name="Ding S."/>
            <person name="Wang X."/>
            <person name="Zhu J."/>
            <person name="Ruan X."/>
            <person name="Zhao L."/>
            <person name="Wei J."/>
            <person name="Que T."/>
            <person name="Du C."/>
            <person name="Cheng J."/>
            <person name="Dai P."/>
            <person name="Han X."/>
            <person name="Huang E."/>
            <person name="Gao Y."/>
            <person name="Liu J."/>
            <person name="Shao H."/>
            <person name="Ye R."/>
            <person name="Li L."/>
            <person name="Wei W."/>
            <person name="Wang X."/>
            <person name="Wang C."/>
            <person name="Yang T."/>
            <person name="Huo Q."/>
            <person name="Li W."/>
            <person name="Guo W."/>
            <person name="Chen H."/>
            <person name="Zhou L."/>
            <person name="Ni X."/>
            <person name="Tian J."/>
            <person name="Zhou Y."/>
            <person name="Sheng Y."/>
            <person name="Liu T."/>
            <person name="Pan Y."/>
            <person name="Xia L."/>
            <person name="Li J."/>
            <person name="Zhao F."/>
            <person name="Cao W."/>
        </authorList>
    </citation>
    <scope>NUCLEOTIDE SEQUENCE</scope>
    <source>
        <strain evidence="1">Dsil-2018</strain>
    </source>
</reference>
<evidence type="ECO:0000313" key="1">
    <source>
        <dbReference type="EMBL" id="KAH7940730.1"/>
    </source>
</evidence>
<dbReference type="Proteomes" id="UP000821865">
    <property type="component" value="Chromosome 7"/>
</dbReference>
<organism evidence="1 2">
    <name type="scientific">Dermacentor silvarum</name>
    <name type="common">Tick</name>
    <dbReference type="NCBI Taxonomy" id="543639"/>
    <lineage>
        <taxon>Eukaryota</taxon>
        <taxon>Metazoa</taxon>
        <taxon>Ecdysozoa</taxon>
        <taxon>Arthropoda</taxon>
        <taxon>Chelicerata</taxon>
        <taxon>Arachnida</taxon>
        <taxon>Acari</taxon>
        <taxon>Parasitiformes</taxon>
        <taxon>Ixodida</taxon>
        <taxon>Ixodoidea</taxon>
        <taxon>Ixodidae</taxon>
        <taxon>Rhipicephalinae</taxon>
        <taxon>Dermacentor</taxon>
    </lineage>
</organism>
<name>A0ACB8CDB8_DERSI</name>
<keyword evidence="2" id="KW-1185">Reference proteome</keyword>
<comment type="caution">
    <text evidence="1">The sequence shown here is derived from an EMBL/GenBank/DDBJ whole genome shotgun (WGS) entry which is preliminary data.</text>
</comment>
<gene>
    <name evidence="1" type="ORF">HPB49_004530</name>
</gene>
<evidence type="ECO:0000313" key="2">
    <source>
        <dbReference type="Proteomes" id="UP000821865"/>
    </source>
</evidence>
<proteinExistence type="predicted"/>
<dbReference type="EMBL" id="CM023476">
    <property type="protein sequence ID" value="KAH7940730.1"/>
    <property type="molecule type" value="Genomic_DNA"/>
</dbReference>
<accession>A0ACB8CDB8</accession>
<sequence>MLPSHLLLALLLLTSLAMLPAPADGTLGVPLGLMLPAALIGLPFGPLALGIGAVGIKIAILSRIIAFLAGIVRNRGPQRGISVRKEFVHIPVKNLQQAPIVAPGPPRSLAHAFSLPSHQPYGFPGGLHAAFARGPASPFQVPVPQPFAFSRPPQFVPPPPPFHFVVPPRLAVVRPEPTQDLSPDKILHGAQPPTGGTFDQLLRIAQSPAVSTIVNNNPDLVVKFIQGIAGSKSLQTPIGNAHSIAGLTGSKVGGGDIEALLNFVRQDPNLVRNIVRADPGFVPSLVNNILGIPGQAQEPTPAPPANFSGFDSKQPINDTVEGSSDVPANVPVDTKEAEVPTVRPSAAPKTAVKPPASSSPGVYSIQGYPQTFYNLPNYRPSPYAPFGYPAVIGEPQHHFEFPGFPWQTSMYRQDLNALKLAAYLSRASEKKDGTNAHANKQQSTVQEYGSVRKDKPKALPPTVVSTERPEKSTIEAYESVRKDTPKASHKTDATTQLPAVLESYGLLRKDKSKTTSPTTAATTQKPKQPAVQAYAPVRKTKPETSYQKVQPELKPAIPTYGSVKAKSKPSYQSQVVTESPATQKYGATRSGKPKPSYVASTGPAEPVVKGAAVVAEKPVIEQDLPDAKETKGDVYTSGQGSSPAVDGIGRPAVKEMAPPPSVRPVYVPATGKFRKDGKGGPEENVGSFPAALWDPTAFGNQDTKDSQSTGPAKSRVRRDSPDPTTTSPQLDLDDARTYGGRKCVFKMVCFIGANDHTYGRYGESASYVARYIARFTAPYIIRYVDRLISTSDVADAYNRAYEVGRTHGGEGCRIKYNSCPMTVVDLISLSANFG</sequence>